<dbReference type="SMART" id="SM00432">
    <property type="entry name" value="MADS"/>
    <property type="match status" value="1"/>
</dbReference>
<protein>
    <submittedName>
        <fullName evidence="9">SEPALLATA-like protein</fullName>
    </submittedName>
</protein>
<dbReference type="PANTHER" id="PTHR48019">
    <property type="entry name" value="SERUM RESPONSE FACTOR HOMOLOG"/>
    <property type="match status" value="1"/>
</dbReference>
<evidence type="ECO:0000256" key="6">
    <source>
        <dbReference type="SAM" id="MobiDB-lite"/>
    </source>
</evidence>
<evidence type="ECO:0000259" key="8">
    <source>
        <dbReference type="PROSITE" id="PS51297"/>
    </source>
</evidence>
<dbReference type="PROSITE" id="PS50066">
    <property type="entry name" value="MADS_BOX_2"/>
    <property type="match status" value="1"/>
</dbReference>
<feature type="domain" description="K-box" evidence="8">
    <location>
        <begin position="87"/>
        <end position="187"/>
    </location>
</feature>
<evidence type="ECO:0000259" key="7">
    <source>
        <dbReference type="PROSITE" id="PS50066"/>
    </source>
</evidence>
<organism evidence="9">
    <name type="scientific">Tricyrtis sp. Shinonome</name>
    <dbReference type="NCBI Taxonomy" id="1354217"/>
    <lineage>
        <taxon>Eukaryota</taxon>
        <taxon>Viridiplantae</taxon>
        <taxon>Streptophyta</taxon>
        <taxon>Embryophyta</taxon>
        <taxon>Tracheophyta</taxon>
        <taxon>Spermatophyta</taxon>
        <taxon>Magnoliopsida</taxon>
        <taxon>Liliopsida</taxon>
        <taxon>Liliales</taxon>
        <taxon>Liliaceae</taxon>
        <taxon>Tricyrtis</taxon>
    </lineage>
</organism>
<dbReference type="PROSITE" id="PS00350">
    <property type="entry name" value="MADS_BOX_1"/>
    <property type="match status" value="1"/>
</dbReference>
<dbReference type="GO" id="GO:0010093">
    <property type="term" value="P:specification of floral organ identity"/>
    <property type="evidence" value="ECO:0007669"/>
    <property type="project" value="UniProtKB-ARBA"/>
</dbReference>
<dbReference type="InterPro" id="IPR002100">
    <property type="entry name" value="TF_MADSbox"/>
</dbReference>
<dbReference type="FunFam" id="3.40.1810.10:FF:000004">
    <property type="entry name" value="MADS-box transcription factor 1"/>
    <property type="match status" value="1"/>
</dbReference>
<evidence type="ECO:0000313" key="9">
    <source>
        <dbReference type="EMBL" id="BAU88529.1"/>
    </source>
</evidence>
<name>A0A169Q3Y5_9LILI</name>
<keyword evidence="5" id="KW-0539">Nucleus</keyword>
<evidence type="ECO:0000256" key="5">
    <source>
        <dbReference type="ARBA" id="ARBA00023242"/>
    </source>
</evidence>
<feature type="region of interest" description="Disordered" evidence="6">
    <location>
        <begin position="170"/>
        <end position="203"/>
    </location>
</feature>
<dbReference type="Pfam" id="PF01486">
    <property type="entry name" value="K-box"/>
    <property type="match status" value="1"/>
</dbReference>
<dbReference type="InterPro" id="IPR002487">
    <property type="entry name" value="TF_Kbox"/>
</dbReference>
<dbReference type="GO" id="GO:0005634">
    <property type="term" value="C:nucleus"/>
    <property type="evidence" value="ECO:0007669"/>
    <property type="project" value="UniProtKB-SubCell"/>
</dbReference>
<dbReference type="GO" id="GO:0000977">
    <property type="term" value="F:RNA polymerase II transcription regulatory region sequence-specific DNA binding"/>
    <property type="evidence" value="ECO:0007669"/>
    <property type="project" value="InterPro"/>
</dbReference>
<evidence type="ECO:0000256" key="4">
    <source>
        <dbReference type="ARBA" id="ARBA00023163"/>
    </source>
</evidence>
<reference evidence="9" key="1">
    <citation type="journal article" date="2016" name="Sci. Rep.">
        <title>Suppression of B function strongly supports the modified ABCE model in Tricyrtis sp. (Liliaceae).</title>
        <authorList>
            <person name="Otani M."/>
            <person name="Sharifi A."/>
            <person name="Kubota S."/>
            <person name="Oizumi K."/>
            <person name="Uetake F."/>
            <person name="Hirai M."/>
            <person name="Hoshino Y."/>
            <person name="Kanno A."/>
            <person name="Nakano M."/>
        </authorList>
    </citation>
    <scope>NUCLEOTIDE SEQUENCE</scope>
    <source>
        <strain evidence="9">Shinonome</strain>
    </source>
</reference>
<keyword evidence="3" id="KW-0238">DNA-binding</keyword>
<dbReference type="InterPro" id="IPR050142">
    <property type="entry name" value="MADS-box/MEF2_TF"/>
</dbReference>
<dbReference type="EMBL" id="LC080810">
    <property type="protein sequence ID" value="BAU88529.1"/>
    <property type="molecule type" value="mRNA"/>
</dbReference>
<feature type="compositionally biased region" description="Polar residues" evidence="6">
    <location>
        <begin position="175"/>
        <end position="189"/>
    </location>
</feature>
<dbReference type="InterPro" id="IPR033896">
    <property type="entry name" value="MEF2-like_N"/>
</dbReference>
<sequence length="233" mass="26476">MGRGRVELKRIENKINRQVTFSKRRNGLLKKAYELSILCDAEVALLIFSSKGKLYEFCSSSSMLETIGKYHRCTYLASEAFVPLNETKNSYQDYLKLKTKVEVLLHSQRNLLGEELGQLSTKELEQLDEQLEMSLKHIRSKKTQIMLDQLSDLKRKELMLMETNRALKEMDKASPETTLQLSGENQPPSSEGILHPLGREPLQFSHHPMSIDQLGGGSTSQSVTNPCFPAWMG</sequence>
<keyword evidence="2" id="KW-0805">Transcription regulation</keyword>
<evidence type="ECO:0000256" key="2">
    <source>
        <dbReference type="ARBA" id="ARBA00023015"/>
    </source>
</evidence>
<dbReference type="GO" id="GO:0045944">
    <property type="term" value="P:positive regulation of transcription by RNA polymerase II"/>
    <property type="evidence" value="ECO:0007669"/>
    <property type="project" value="InterPro"/>
</dbReference>
<dbReference type="GO" id="GO:0046983">
    <property type="term" value="F:protein dimerization activity"/>
    <property type="evidence" value="ECO:0007669"/>
    <property type="project" value="InterPro"/>
</dbReference>
<dbReference type="GO" id="GO:0003700">
    <property type="term" value="F:DNA-binding transcription factor activity"/>
    <property type="evidence" value="ECO:0007669"/>
    <property type="project" value="InterPro"/>
</dbReference>
<feature type="domain" description="MADS-box" evidence="7">
    <location>
        <begin position="1"/>
        <end position="61"/>
    </location>
</feature>
<dbReference type="PRINTS" id="PR00404">
    <property type="entry name" value="MADSDOMAIN"/>
</dbReference>
<evidence type="ECO:0000256" key="1">
    <source>
        <dbReference type="ARBA" id="ARBA00004123"/>
    </source>
</evidence>
<gene>
    <name evidence="9" type="primary">TrihSEPb</name>
</gene>
<dbReference type="Gene3D" id="3.40.1810.10">
    <property type="entry name" value="Transcription factor, MADS-box"/>
    <property type="match status" value="1"/>
</dbReference>
<dbReference type="SUPFAM" id="SSF55455">
    <property type="entry name" value="SRF-like"/>
    <property type="match status" value="1"/>
</dbReference>
<accession>A0A169Q3Y5</accession>
<dbReference type="InterPro" id="IPR036879">
    <property type="entry name" value="TF_MADSbox_sf"/>
</dbReference>
<dbReference type="PROSITE" id="PS51297">
    <property type="entry name" value="K_BOX"/>
    <property type="match status" value="1"/>
</dbReference>
<proteinExistence type="evidence at transcript level"/>
<dbReference type="CDD" id="cd00265">
    <property type="entry name" value="MADS_MEF2_like"/>
    <property type="match status" value="1"/>
</dbReference>
<dbReference type="AlphaFoldDB" id="A0A169Q3Y5"/>
<keyword evidence="4" id="KW-0804">Transcription</keyword>
<dbReference type="Pfam" id="PF00319">
    <property type="entry name" value="SRF-TF"/>
    <property type="match status" value="1"/>
</dbReference>
<comment type="subcellular location">
    <subcellularLocation>
        <location evidence="1">Nucleus</location>
    </subcellularLocation>
</comment>
<evidence type="ECO:0000256" key="3">
    <source>
        <dbReference type="ARBA" id="ARBA00023125"/>
    </source>
</evidence>